<protein>
    <submittedName>
        <fullName evidence="1">Uncharacterized protein</fullName>
    </submittedName>
</protein>
<sequence length="43" mass="5358">MTGSIKTKKRYYRRNHKLEQAGLRIRRFKDTRQIRYLKSEETT</sequence>
<proteinExistence type="predicted"/>
<name>X1DDN5_9ZZZZ</name>
<reference evidence="1" key="1">
    <citation type="journal article" date="2014" name="Front. Microbiol.">
        <title>High frequency of phylogenetically diverse reductive dehalogenase-homologous genes in deep subseafloor sedimentary metagenomes.</title>
        <authorList>
            <person name="Kawai M."/>
            <person name="Futagami T."/>
            <person name="Toyoda A."/>
            <person name="Takaki Y."/>
            <person name="Nishi S."/>
            <person name="Hori S."/>
            <person name="Arai W."/>
            <person name="Tsubouchi T."/>
            <person name="Morono Y."/>
            <person name="Uchiyama I."/>
            <person name="Ito T."/>
            <person name="Fujiyama A."/>
            <person name="Inagaki F."/>
            <person name="Takami H."/>
        </authorList>
    </citation>
    <scope>NUCLEOTIDE SEQUENCE</scope>
    <source>
        <strain evidence="1">Expedition CK06-06</strain>
    </source>
</reference>
<organism evidence="1">
    <name type="scientific">marine sediment metagenome</name>
    <dbReference type="NCBI Taxonomy" id="412755"/>
    <lineage>
        <taxon>unclassified sequences</taxon>
        <taxon>metagenomes</taxon>
        <taxon>ecological metagenomes</taxon>
    </lineage>
</organism>
<accession>X1DDN5</accession>
<dbReference type="EMBL" id="BARU01002874">
    <property type="protein sequence ID" value="GAH18911.1"/>
    <property type="molecule type" value="Genomic_DNA"/>
</dbReference>
<evidence type="ECO:0000313" key="1">
    <source>
        <dbReference type="EMBL" id="GAH18911.1"/>
    </source>
</evidence>
<comment type="caution">
    <text evidence="1">The sequence shown here is derived from an EMBL/GenBank/DDBJ whole genome shotgun (WGS) entry which is preliminary data.</text>
</comment>
<dbReference type="AlphaFoldDB" id="X1DDN5"/>
<gene>
    <name evidence="1" type="ORF">S03H2_06522</name>
</gene>